<dbReference type="InterPro" id="IPR057856">
    <property type="entry name" value="VWC2L_C"/>
</dbReference>
<dbReference type="PROSITE" id="PS50184">
    <property type="entry name" value="VWFC_2"/>
    <property type="match status" value="1"/>
</dbReference>
<dbReference type="GO" id="GO:0030514">
    <property type="term" value="P:negative regulation of BMP signaling pathway"/>
    <property type="evidence" value="ECO:0007669"/>
    <property type="project" value="TreeGrafter"/>
</dbReference>
<comment type="subcellular location">
    <subcellularLocation>
        <location evidence="1">Secreted</location>
    </subcellularLocation>
    <subcellularLocation>
        <location evidence="6">Synapse</location>
    </subcellularLocation>
</comment>
<reference evidence="8" key="1">
    <citation type="submission" date="2025-08" db="UniProtKB">
        <authorList>
            <consortium name="Ensembl"/>
        </authorList>
    </citation>
    <scope>IDENTIFICATION</scope>
</reference>
<dbReference type="OrthoDB" id="8574072at2759"/>
<keyword evidence="5" id="KW-0770">Synapse</keyword>
<keyword evidence="3" id="KW-0732">Signal</keyword>
<protein>
    <submittedName>
        <fullName evidence="8">von Willebrand factor C domain containing 2</fullName>
    </submittedName>
</protein>
<dbReference type="InterPro" id="IPR059152">
    <property type="entry name" value="VWC2L_N"/>
</dbReference>
<dbReference type="PROSITE" id="PS01208">
    <property type="entry name" value="VWFC_1"/>
    <property type="match status" value="1"/>
</dbReference>
<evidence type="ECO:0000259" key="7">
    <source>
        <dbReference type="PROSITE" id="PS50184"/>
    </source>
</evidence>
<keyword evidence="9" id="KW-1185">Reference proteome</keyword>
<evidence type="ECO:0000256" key="1">
    <source>
        <dbReference type="ARBA" id="ARBA00004613"/>
    </source>
</evidence>
<evidence type="ECO:0000256" key="2">
    <source>
        <dbReference type="ARBA" id="ARBA00022525"/>
    </source>
</evidence>
<dbReference type="Pfam" id="PF23334">
    <property type="entry name" value="VWC2L_2nd"/>
    <property type="match status" value="1"/>
</dbReference>
<gene>
    <name evidence="8" type="primary">VWC2</name>
</gene>
<evidence type="ECO:0000313" key="8">
    <source>
        <dbReference type="Ensembl" id="ENSLLEP00000042834.1"/>
    </source>
</evidence>
<evidence type="ECO:0000256" key="3">
    <source>
        <dbReference type="ARBA" id="ARBA00022729"/>
    </source>
</evidence>
<evidence type="ECO:0000256" key="6">
    <source>
        <dbReference type="ARBA" id="ARBA00034103"/>
    </source>
</evidence>
<dbReference type="GeneTree" id="ENSGT00720000108792"/>
<dbReference type="InterPro" id="IPR042979">
    <property type="entry name" value="VWC2/VWC2L"/>
</dbReference>
<dbReference type="Pfam" id="PF23331">
    <property type="entry name" value="VWC2L_C"/>
    <property type="match status" value="1"/>
</dbReference>
<dbReference type="Gene3D" id="6.20.200.20">
    <property type="match status" value="1"/>
</dbReference>
<evidence type="ECO:0000256" key="4">
    <source>
        <dbReference type="ARBA" id="ARBA00022737"/>
    </source>
</evidence>
<feature type="domain" description="VWFC" evidence="7">
    <location>
        <begin position="123"/>
        <end position="181"/>
    </location>
</feature>
<dbReference type="AlphaFoldDB" id="A0A8C5QUA4"/>
<dbReference type="GO" id="GO:0032281">
    <property type="term" value="C:AMPA glutamate receptor complex"/>
    <property type="evidence" value="ECO:0007669"/>
    <property type="project" value="TreeGrafter"/>
</dbReference>
<organism evidence="8 9">
    <name type="scientific">Leptobrachium leishanense</name>
    <name type="common">Leishan spiny toad</name>
    <dbReference type="NCBI Taxonomy" id="445787"/>
    <lineage>
        <taxon>Eukaryota</taxon>
        <taxon>Metazoa</taxon>
        <taxon>Chordata</taxon>
        <taxon>Craniata</taxon>
        <taxon>Vertebrata</taxon>
        <taxon>Euteleostomi</taxon>
        <taxon>Amphibia</taxon>
        <taxon>Batrachia</taxon>
        <taxon>Anura</taxon>
        <taxon>Pelobatoidea</taxon>
        <taxon>Megophryidae</taxon>
        <taxon>Leptobrachium</taxon>
    </lineage>
</organism>
<dbReference type="SUPFAM" id="SSF57603">
    <property type="entry name" value="FnI-like domain"/>
    <property type="match status" value="1"/>
</dbReference>
<name>A0A8C5QUA4_9ANUR</name>
<dbReference type="GO" id="GO:0005615">
    <property type="term" value="C:extracellular space"/>
    <property type="evidence" value="ECO:0007669"/>
    <property type="project" value="TreeGrafter"/>
</dbReference>
<accession>A0A8C5QUA4</accession>
<keyword evidence="4" id="KW-0677">Repeat</keyword>
<reference evidence="8" key="2">
    <citation type="submission" date="2025-09" db="UniProtKB">
        <authorList>
            <consortium name="Ensembl"/>
        </authorList>
    </citation>
    <scope>IDENTIFICATION</scope>
</reference>
<evidence type="ECO:0000256" key="5">
    <source>
        <dbReference type="ARBA" id="ARBA00023018"/>
    </source>
</evidence>
<dbReference type="Pfam" id="PF23333">
    <property type="entry name" value="VWC2L_1st"/>
    <property type="match status" value="1"/>
</dbReference>
<evidence type="ECO:0000313" key="9">
    <source>
        <dbReference type="Proteomes" id="UP000694569"/>
    </source>
</evidence>
<dbReference type="GO" id="GO:0045202">
    <property type="term" value="C:synapse"/>
    <property type="evidence" value="ECO:0007669"/>
    <property type="project" value="UniProtKB-SubCell"/>
</dbReference>
<dbReference type="Ensembl" id="ENSLLET00000044544.1">
    <property type="protein sequence ID" value="ENSLLEP00000042834.1"/>
    <property type="gene ID" value="ENSLLEG00000027128.1"/>
</dbReference>
<proteinExistence type="predicted"/>
<keyword evidence="2" id="KW-0964">Secreted</keyword>
<dbReference type="Proteomes" id="UP000694569">
    <property type="component" value="Unplaced"/>
</dbReference>
<dbReference type="SMART" id="SM00214">
    <property type="entry name" value="VWC"/>
    <property type="match status" value="2"/>
</dbReference>
<dbReference type="InterPro" id="IPR001007">
    <property type="entry name" value="VWF_dom"/>
</dbReference>
<sequence>MARQQKTLSTPTLISKLVKLKDTKSDGAQDDEVSNDILIHNETATSASLDDYTYPDYRGKGCVDDSGFVFMIGEMFTPGSSACPCLCTEEGPLCIQPKCPKLHPRCIEIDNSKCCPQCREERNYCYFRGKTYQLLEEFMASPCEKCHCDSKGEVICTVSACPLTECVDPVYEPDQCCPVCKNGQNCFAETIIIPAGREIKTDECTICHCTYEEVTWRLEHQLICGNGESQSI</sequence>
<dbReference type="PANTHER" id="PTHR46252">
    <property type="entry name" value="BRORIN FAMILY MEMBER"/>
    <property type="match status" value="1"/>
</dbReference>
<dbReference type="PANTHER" id="PTHR46252:SF4">
    <property type="entry name" value="BRORIN"/>
    <property type="match status" value="1"/>
</dbReference>